<gene>
    <name evidence="2" type="ORF">ACD_78C00167G0004</name>
</gene>
<evidence type="ECO:0000313" key="2">
    <source>
        <dbReference type="EMBL" id="EKD30068.1"/>
    </source>
</evidence>
<dbReference type="GO" id="GO:0003723">
    <property type="term" value="F:RNA binding"/>
    <property type="evidence" value="ECO:0007669"/>
    <property type="project" value="InterPro"/>
</dbReference>
<dbReference type="EMBL" id="AMFJ01034167">
    <property type="protein sequence ID" value="EKD30068.1"/>
    <property type="molecule type" value="Genomic_DNA"/>
</dbReference>
<dbReference type="PANTHER" id="PTHR35800:SF1">
    <property type="entry name" value="RNA-BINDING PROTEIN KHPB"/>
    <property type="match status" value="1"/>
</dbReference>
<dbReference type="InterPro" id="IPR039247">
    <property type="entry name" value="KhpB"/>
</dbReference>
<dbReference type="Gene3D" id="3.30.300.20">
    <property type="match status" value="1"/>
</dbReference>
<dbReference type="CDD" id="cd02325">
    <property type="entry name" value="R3H"/>
    <property type="match status" value="1"/>
</dbReference>
<dbReference type="InterPro" id="IPR001374">
    <property type="entry name" value="R3H_dom"/>
</dbReference>
<evidence type="ECO:0000259" key="1">
    <source>
        <dbReference type="PROSITE" id="PS51061"/>
    </source>
</evidence>
<dbReference type="Gene3D" id="3.30.1370.50">
    <property type="entry name" value="R3H-like domain"/>
    <property type="match status" value="1"/>
</dbReference>
<name>K1YCP1_9BACT</name>
<organism evidence="2">
    <name type="scientific">uncultured bacterium</name>
    <name type="common">gcode 4</name>
    <dbReference type="NCBI Taxonomy" id="1234023"/>
    <lineage>
        <taxon>Bacteria</taxon>
        <taxon>environmental samples</taxon>
    </lineage>
</organism>
<dbReference type="InterPro" id="IPR036867">
    <property type="entry name" value="R3H_dom_sf"/>
</dbReference>
<dbReference type="PANTHER" id="PTHR35800">
    <property type="entry name" value="PROTEIN JAG"/>
    <property type="match status" value="1"/>
</dbReference>
<protein>
    <submittedName>
        <fullName evidence="2">Jag protein</fullName>
    </submittedName>
</protein>
<sequence>MQTKIADISRQFFTLMGVTIEDLTAQCQDEKKGIYLVHIKTPDSKLLIGIHGQTLEMTKHLLTRILEKTLEASLLIHLEVNDYLQAKDEKFYRYLDSRIAYAMRICGEITLPNLTSYDRKKAHGYISERNIEWMKTFSVGEGPARELHLSYEAPAGTVPAYVPTPNKTSSAPKRPAMTIEEEGIWI</sequence>
<dbReference type="PROSITE" id="PS51061">
    <property type="entry name" value="R3H"/>
    <property type="match status" value="1"/>
</dbReference>
<feature type="domain" description="R3H" evidence="1">
    <location>
        <begin position="85"/>
        <end position="153"/>
    </location>
</feature>
<comment type="caution">
    <text evidence="2">The sequence shown here is derived from an EMBL/GenBank/DDBJ whole genome shotgun (WGS) entry which is preliminary data.</text>
</comment>
<dbReference type="AlphaFoldDB" id="K1YCP1"/>
<reference evidence="2" key="1">
    <citation type="journal article" date="2012" name="Science">
        <title>Fermentation, hydrogen, and sulfur metabolism in multiple uncultivated bacterial phyla.</title>
        <authorList>
            <person name="Wrighton K.C."/>
            <person name="Thomas B.C."/>
            <person name="Sharon I."/>
            <person name="Miller C.S."/>
            <person name="Castelle C.J."/>
            <person name="VerBerkmoes N.C."/>
            <person name="Wilkins M.J."/>
            <person name="Hettich R.L."/>
            <person name="Lipton M.S."/>
            <person name="Williams K.H."/>
            <person name="Long P.E."/>
            <person name="Banfield J.F."/>
        </authorList>
    </citation>
    <scope>NUCLEOTIDE SEQUENCE [LARGE SCALE GENOMIC DNA]</scope>
</reference>
<accession>K1YCP1</accession>
<proteinExistence type="predicted"/>
<dbReference type="InterPro" id="IPR015946">
    <property type="entry name" value="KH_dom-like_a/b"/>
</dbReference>